<evidence type="ECO:0000256" key="1">
    <source>
        <dbReference type="ARBA" id="ARBA00023098"/>
    </source>
</evidence>
<comment type="caution">
    <text evidence="2">Lacks conserved residue(s) required for the propagation of feature annotation.</text>
</comment>
<dbReference type="Proteomes" id="UP000317496">
    <property type="component" value="Chromosome"/>
</dbReference>
<keyword evidence="1 2" id="KW-0443">Lipid metabolism</keyword>
<sequence length="851" mass="95583">MLEPQGLNGQTRSRGRAAAAGPGETCLQEKELRLALVCFGGVSLAIYMHGVTKEILKLVRASRAYHELPKGSARDSAGFADHVQASDTEYDSEHAYFELLQDVGKHIDLRVVVDVIAGASAGGINGLILGRALAHNLRIDHFRNLWLREADVERLLDTEKRAGQWSKAYMRPLLWLAARSRFGRLLLGDAEVLQKLSLFTRSRWFQPPFDGTHLLRQLMAGLEGMGNPTTPGDSLMPANLALDLFVTLTDFYGFLQHIPIHDPPYVRDREHRHVLRYSYRRWPGGEEQSDFTRADAPALAFAGRATSAFPGAFPPAQIGEIDRLLAEQGRQWDNRASFINRNFAGYLRADLDPELTSFVDGGVLANKPFAAAMKAIRGRPAYREVDRRLVYIDPQPLRPPPPPTGRIPGFFRVLKGALSDIPRNEPIADELLGVSRFNERVRHLRGVIEATQPQIAQLVEESAPQHLDAALSEMEVRLWRMQVSERAVREAGFAYEGYVRLKLGSVLDFVTRLVCDACGYGERSTEAQWTRQALLHWAEARGVCYTVQRFEKARPGAGIDDLPGWVRFLLRFDVAFRQRRVRFLVQQLNQLYGKLTEPEHRGLKAEELDKLKRALYEAQETLRHFESASCLSSITIDQIKALFFRRVALQHAELLAQDAQAFAAKNLVAIDEAIDAMGADIDLNRRTDQLDTLFADLSPQDWSSQARQTLLVSYIGFPFWDVLTFTITNWRDLGEFNEIRIDRISPEDAVAIRKGNTLKGVNLGRFGGFFSRAHRENDYLWGRLHAADRLIDIVYDAASGPGLEIPLDRTAIKLKAFRLILDREAANLAVSQTLIADLRLELDAIAAGKAA</sequence>
<evidence type="ECO:0000313" key="5">
    <source>
        <dbReference type="EMBL" id="QDO95999.1"/>
    </source>
</evidence>
<keyword evidence="6" id="KW-1185">Reference proteome</keyword>
<proteinExistence type="predicted"/>
<dbReference type="KEGG" id="fer:FNB15_01325"/>
<feature type="domain" description="PNPLA" evidence="4">
    <location>
        <begin position="36"/>
        <end position="373"/>
    </location>
</feature>
<accession>A0A516GWU8</accession>
<evidence type="ECO:0000256" key="3">
    <source>
        <dbReference type="SAM" id="MobiDB-lite"/>
    </source>
</evidence>
<gene>
    <name evidence="5" type="ORF">FNB15_01325</name>
</gene>
<keyword evidence="2" id="KW-0378">Hydrolase</keyword>
<dbReference type="PROSITE" id="PS51635">
    <property type="entry name" value="PNPLA"/>
    <property type="match status" value="1"/>
</dbReference>
<feature type="active site" description="Nucleophile" evidence="2">
    <location>
        <position position="120"/>
    </location>
</feature>
<dbReference type="InterPro" id="IPR016035">
    <property type="entry name" value="Acyl_Trfase/lysoPLipase"/>
</dbReference>
<dbReference type="InterPro" id="IPR019894">
    <property type="entry name" value="Patatin-related_protein"/>
</dbReference>
<dbReference type="InterPro" id="IPR024282">
    <property type="entry name" value="DUF3376"/>
</dbReference>
<dbReference type="GO" id="GO:0016042">
    <property type="term" value="P:lipid catabolic process"/>
    <property type="evidence" value="ECO:0007669"/>
    <property type="project" value="UniProtKB-UniRule"/>
</dbReference>
<dbReference type="OrthoDB" id="8728704at2"/>
<dbReference type="Pfam" id="PF11856">
    <property type="entry name" value="DUF3376"/>
    <property type="match status" value="1"/>
</dbReference>
<keyword evidence="2" id="KW-0442">Lipid degradation</keyword>
<feature type="short sequence motif" description="GXSXG" evidence="2">
    <location>
        <begin position="118"/>
        <end position="122"/>
    </location>
</feature>
<dbReference type="GO" id="GO:0016787">
    <property type="term" value="F:hydrolase activity"/>
    <property type="evidence" value="ECO:0007669"/>
    <property type="project" value="UniProtKB-UniRule"/>
</dbReference>
<evidence type="ECO:0000313" key="6">
    <source>
        <dbReference type="Proteomes" id="UP000317496"/>
    </source>
</evidence>
<feature type="active site" description="Proton acceptor" evidence="2">
    <location>
        <position position="360"/>
    </location>
</feature>
<feature type="region of interest" description="Disordered" evidence="3">
    <location>
        <begin position="1"/>
        <end position="22"/>
    </location>
</feature>
<feature type="short sequence motif" description="DGA/G" evidence="2">
    <location>
        <begin position="360"/>
        <end position="362"/>
    </location>
</feature>
<name>A0A516GWU8_9PROT</name>
<protein>
    <submittedName>
        <fullName evidence="5">Patatin-like protein</fullName>
    </submittedName>
</protein>
<organism evidence="5 6">
    <name type="scientific">Ferrovibrio terrae</name>
    <dbReference type="NCBI Taxonomy" id="2594003"/>
    <lineage>
        <taxon>Bacteria</taxon>
        <taxon>Pseudomonadati</taxon>
        <taxon>Pseudomonadota</taxon>
        <taxon>Alphaproteobacteria</taxon>
        <taxon>Rhodospirillales</taxon>
        <taxon>Rhodospirillaceae</taxon>
        <taxon>Ferrovibrio</taxon>
    </lineage>
</organism>
<dbReference type="Pfam" id="PF01734">
    <property type="entry name" value="Patatin"/>
    <property type="match status" value="1"/>
</dbReference>
<dbReference type="Gene3D" id="3.40.1090.10">
    <property type="entry name" value="Cytosolic phospholipase A2 catalytic domain"/>
    <property type="match status" value="1"/>
</dbReference>
<dbReference type="AlphaFoldDB" id="A0A516GWU8"/>
<evidence type="ECO:0000259" key="4">
    <source>
        <dbReference type="PROSITE" id="PS51635"/>
    </source>
</evidence>
<evidence type="ECO:0000256" key="2">
    <source>
        <dbReference type="PROSITE-ProRule" id="PRU01161"/>
    </source>
</evidence>
<dbReference type="InterPro" id="IPR002641">
    <property type="entry name" value="PNPLA_dom"/>
</dbReference>
<dbReference type="NCBIfam" id="TIGR03607">
    <property type="entry name" value="patatin-like protein"/>
    <property type="match status" value="1"/>
</dbReference>
<dbReference type="EMBL" id="CP041636">
    <property type="protein sequence ID" value="QDO95999.1"/>
    <property type="molecule type" value="Genomic_DNA"/>
</dbReference>
<reference evidence="5 6" key="1">
    <citation type="submission" date="2019-07" db="EMBL/GenBank/DDBJ databases">
        <title>Genome sequencing for Ferrovibrio sp. K5.</title>
        <authorList>
            <person name="Park S.-J."/>
        </authorList>
    </citation>
    <scope>NUCLEOTIDE SEQUENCE [LARGE SCALE GENOMIC DNA]</scope>
    <source>
        <strain evidence="5 6">K5</strain>
    </source>
</reference>
<dbReference type="SUPFAM" id="SSF52151">
    <property type="entry name" value="FabD/lysophospholipase-like"/>
    <property type="match status" value="1"/>
</dbReference>